<dbReference type="eggNOG" id="COG1680">
    <property type="taxonomic scope" value="Bacteria"/>
</dbReference>
<dbReference type="InterPro" id="IPR050789">
    <property type="entry name" value="Diverse_Enzym_Activities"/>
</dbReference>
<accession>I4YPS5</accession>
<feature type="domain" description="Beta-lactamase-related" evidence="1">
    <location>
        <begin position="120"/>
        <end position="393"/>
    </location>
</feature>
<dbReference type="Gene3D" id="3.40.710.10">
    <property type="entry name" value="DD-peptidase/beta-lactamase superfamily"/>
    <property type="match status" value="1"/>
</dbReference>
<dbReference type="RefSeq" id="WP_009764654.1">
    <property type="nucleotide sequence ID" value="NZ_CP141048.1"/>
</dbReference>
<reference evidence="2 3" key="1">
    <citation type="submission" date="2012-02" db="EMBL/GenBank/DDBJ databases">
        <title>Improved High-Quality Draft sequence of Microvirga sp. WSM3557.</title>
        <authorList>
            <consortium name="US DOE Joint Genome Institute"/>
            <person name="Lucas S."/>
            <person name="Han J."/>
            <person name="Lapidus A."/>
            <person name="Cheng J.-F."/>
            <person name="Goodwin L."/>
            <person name="Pitluck S."/>
            <person name="Peters L."/>
            <person name="Zhang X."/>
            <person name="Detter J.C."/>
            <person name="Han C."/>
            <person name="Tapia R."/>
            <person name="Land M."/>
            <person name="Hauser L."/>
            <person name="Kyrpides N."/>
            <person name="Ivanova N."/>
            <person name="Pagani I."/>
            <person name="Brau L."/>
            <person name="Yates R."/>
            <person name="O'Hara G."/>
            <person name="Rui T."/>
            <person name="Howieson J."/>
            <person name="Reeve W."/>
            <person name="Woyke T."/>
        </authorList>
    </citation>
    <scope>NUCLEOTIDE SEQUENCE [LARGE SCALE GENOMIC DNA]</scope>
    <source>
        <strain evidence="2 3">WSM3557</strain>
    </source>
</reference>
<dbReference type="InterPro" id="IPR001466">
    <property type="entry name" value="Beta-lactam-related"/>
</dbReference>
<sequence length="431" mass="46968">MPYLDRSSLTRLSFAFDGRGARVSQCTLFPLDRLSQWRVSVLLLRNARPSRVLSDGNTISERFMRLLPSLTRIKAGLVLLLMLSGTITASAQPASPSSAPDPKLIGETIERAKGLSNLRSLIVSHDGTILAEQAVGGARIDRPANIKSASKTVMSALVGIAIERGVLAGVDQPIASLLGSNIPSDADPRIRQVTIGHLLSMQAGLERTSGRNYGAWTGSGNWVRYVLSRPFVDEPGGRMLYSTGSTHLLSAALTRASKRSTLELARDWLGEPLGIDVAPWTRDPQGIYLGGNEMALSPRALWRFGEMYRQGGTMDGKRIVSENWIRESWTPRTSSPFTGDAYGYGWFIREMRGHKAYYAWGFGGQMLYVIPSLGLTVVMTSNPTEPSREDNYVGQLHSLVADGIVPALLQKRNESAGSLGANDQKPSERPL</sequence>
<dbReference type="PANTHER" id="PTHR43283">
    <property type="entry name" value="BETA-LACTAMASE-RELATED"/>
    <property type="match status" value="1"/>
</dbReference>
<organism evidence="2 3">
    <name type="scientific">Microvirga lotononidis</name>
    <dbReference type="NCBI Taxonomy" id="864069"/>
    <lineage>
        <taxon>Bacteria</taxon>
        <taxon>Pseudomonadati</taxon>
        <taxon>Pseudomonadota</taxon>
        <taxon>Alphaproteobacteria</taxon>
        <taxon>Hyphomicrobiales</taxon>
        <taxon>Methylobacteriaceae</taxon>
        <taxon>Microvirga</taxon>
    </lineage>
</organism>
<keyword evidence="3" id="KW-1185">Reference proteome</keyword>
<dbReference type="STRING" id="864069.MicloDRAFT_00066960"/>
<dbReference type="Pfam" id="PF00144">
    <property type="entry name" value="Beta-lactamase"/>
    <property type="match status" value="1"/>
</dbReference>
<dbReference type="EMBL" id="JH660647">
    <property type="protein sequence ID" value="EIM25967.1"/>
    <property type="molecule type" value="Genomic_DNA"/>
</dbReference>
<dbReference type="InterPro" id="IPR012338">
    <property type="entry name" value="Beta-lactam/transpept-like"/>
</dbReference>
<evidence type="ECO:0000259" key="1">
    <source>
        <dbReference type="Pfam" id="PF00144"/>
    </source>
</evidence>
<dbReference type="PANTHER" id="PTHR43283:SF7">
    <property type="entry name" value="BETA-LACTAMASE-RELATED DOMAIN-CONTAINING PROTEIN"/>
    <property type="match status" value="1"/>
</dbReference>
<evidence type="ECO:0000313" key="2">
    <source>
        <dbReference type="EMBL" id="EIM25967.1"/>
    </source>
</evidence>
<dbReference type="HOGENOM" id="CLU_030169_1_4_5"/>
<gene>
    <name evidence="2" type="ORF">MicloDRAFT_00066960</name>
</gene>
<dbReference type="PATRIC" id="fig|864069.3.peg.7157"/>
<evidence type="ECO:0000313" key="3">
    <source>
        <dbReference type="Proteomes" id="UP000003947"/>
    </source>
</evidence>
<dbReference type="Proteomes" id="UP000003947">
    <property type="component" value="Unassembled WGS sequence"/>
</dbReference>
<dbReference type="SUPFAM" id="SSF56601">
    <property type="entry name" value="beta-lactamase/transpeptidase-like"/>
    <property type="match status" value="1"/>
</dbReference>
<dbReference type="AlphaFoldDB" id="I4YPS5"/>
<proteinExistence type="predicted"/>
<protein>
    <submittedName>
        <fullName evidence="2">Penicillin-binding protein, beta-lactamase class C</fullName>
    </submittedName>
</protein>
<name>I4YPS5_9HYPH</name>